<feature type="repeat" description="WD" evidence="3">
    <location>
        <begin position="488"/>
        <end position="520"/>
    </location>
</feature>
<organism evidence="7">
    <name type="scientific">Candidatus Kentrum sp. UNK</name>
    <dbReference type="NCBI Taxonomy" id="2126344"/>
    <lineage>
        <taxon>Bacteria</taxon>
        <taxon>Pseudomonadati</taxon>
        <taxon>Pseudomonadota</taxon>
        <taxon>Gammaproteobacteria</taxon>
        <taxon>Candidatus Kentrum</taxon>
    </lineage>
</organism>
<dbReference type="Gene3D" id="2.130.10.10">
    <property type="entry name" value="YVTN repeat-like/Quinoprotein amine dehydrogenase"/>
    <property type="match status" value="3"/>
</dbReference>
<evidence type="ECO:0000256" key="1">
    <source>
        <dbReference type="ARBA" id="ARBA00022574"/>
    </source>
</evidence>
<keyword evidence="1 3" id="KW-0853">WD repeat</keyword>
<name>A0A451B168_9GAMM</name>
<dbReference type="SUPFAM" id="SSF50978">
    <property type="entry name" value="WD40 repeat-like"/>
    <property type="match status" value="3"/>
</dbReference>
<evidence type="ECO:0000313" key="6">
    <source>
        <dbReference type="EMBL" id="VFK66431.1"/>
    </source>
</evidence>
<dbReference type="InterPro" id="IPR036322">
    <property type="entry name" value="WD40_repeat_dom_sf"/>
</dbReference>
<proteinExistence type="predicted"/>
<evidence type="ECO:0000256" key="4">
    <source>
        <dbReference type="SAM" id="Phobius"/>
    </source>
</evidence>
<dbReference type="PROSITE" id="PS50294">
    <property type="entry name" value="WD_REPEATS_REGION"/>
    <property type="match status" value="2"/>
</dbReference>
<evidence type="ECO:0000259" key="5">
    <source>
        <dbReference type="SMART" id="SM00255"/>
    </source>
</evidence>
<dbReference type="AlphaFoldDB" id="A0A451B168"/>
<evidence type="ECO:0000256" key="3">
    <source>
        <dbReference type="PROSITE-ProRule" id="PRU00221"/>
    </source>
</evidence>
<gene>
    <name evidence="6" type="ORF">BECKUNK1418G_GA0071005_10933</name>
    <name evidence="7" type="ORF">BECKUNK1418H_GA0071006_10923</name>
</gene>
<reference evidence="7" key="1">
    <citation type="submission" date="2019-02" db="EMBL/GenBank/DDBJ databases">
        <authorList>
            <person name="Gruber-Vodicka R. H."/>
            <person name="Seah K. B. B."/>
        </authorList>
    </citation>
    <scope>NUCLEOTIDE SEQUENCE</scope>
    <source>
        <strain evidence="7">BECK_BY19</strain>
        <strain evidence="6">BECK_BY8</strain>
    </source>
</reference>
<dbReference type="SUPFAM" id="SSF52200">
    <property type="entry name" value="Toll/Interleukin receptor TIR domain"/>
    <property type="match status" value="1"/>
</dbReference>
<dbReference type="InterPro" id="IPR000157">
    <property type="entry name" value="TIR_dom"/>
</dbReference>
<feature type="transmembrane region" description="Helical" evidence="4">
    <location>
        <begin position="199"/>
        <end position="219"/>
    </location>
</feature>
<evidence type="ECO:0000313" key="7">
    <source>
        <dbReference type="EMBL" id="VFK72022.1"/>
    </source>
</evidence>
<feature type="domain" description="TIR" evidence="5">
    <location>
        <begin position="13"/>
        <end position="204"/>
    </location>
</feature>
<dbReference type="Pfam" id="PF13676">
    <property type="entry name" value="TIR_2"/>
    <property type="match status" value="1"/>
</dbReference>
<dbReference type="Gene3D" id="3.40.50.10140">
    <property type="entry name" value="Toll/interleukin-1 receptor homology (TIR) domain"/>
    <property type="match status" value="1"/>
</dbReference>
<dbReference type="InterPro" id="IPR050349">
    <property type="entry name" value="WD_LIS1/nudF_dynein_reg"/>
</dbReference>
<dbReference type="GO" id="GO:0007165">
    <property type="term" value="P:signal transduction"/>
    <property type="evidence" value="ECO:0007669"/>
    <property type="project" value="InterPro"/>
</dbReference>
<feature type="repeat" description="WD" evidence="3">
    <location>
        <begin position="668"/>
        <end position="699"/>
    </location>
</feature>
<keyword evidence="4" id="KW-0812">Transmembrane</keyword>
<protein>
    <submittedName>
        <fullName evidence="7">WD40 repeat</fullName>
    </submittedName>
</protein>
<evidence type="ECO:0000256" key="2">
    <source>
        <dbReference type="ARBA" id="ARBA00022737"/>
    </source>
</evidence>
<dbReference type="EMBL" id="CAADGD010000092">
    <property type="protein sequence ID" value="VFK72022.1"/>
    <property type="molecule type" value="Genomic_DNA"/>
</dbReference>
<dbReference type="InterPro" id="IPR015943">
    <property type="entry name" value="WD40/YVTN_repeat-like_dom_sf"/>
</dbReference>
<dbReference type="InterPro" id="IPR035897">
    <property type="entry name" value="Toll_tir_struct_dom_sf"/>
</dbReference>
<dbReference type="PANTHER" id="PTHR44129">
    <property type="entry name" value="WD REPEAT-CONTAINING PROTEIN POP1"/>
    <property type="match status" value="1"/>
</dbReference>
<dbReference type="SMART" id="SM00255">
    <property type="entry name" value="TIR"/>
    <property type="match status" value="1"/>
</dbReference>
<keyword evidence="4" id="KW-1133">Transmembrane helix</keyword>
<accession>A0A451B168</accession>
<keyword evidence="4" id="KW-0472">Membrane</keyword>
<dbReference type="SMART" id="SM00320">
    <property type="entry name" value="WD40"/>
    <property type="match status" value="13"/>
</dbReference>
<keyword evidence="2" id="KW-0677">Repeat</keyword>
<dbReference type="EMBL" id="CAADFZ010000093">
    <property type="protein sequence ID" value="VFK66431.1"/>
    <property type="molecule type" value="Genomic_DNA"/>
</dbReference>
<sequence>MADSTNLEPQVYRYKAFISYSHQADRELATAIQESLQILAKPWYRQRAFEIFRDETNLSVEPDLWGTILEALSQSEHLILMCSPKAVESKWVHQEVAWWLEHRDIDTIALALTEGDITWDTNSEDFGVNTSALPPNLYGCYRRIPLYLDFRKVRQSGSFGLKSNEFGEVIRPLAAKLHGKTVGEMFGEIRKQHLRVIKLSITVTVVISIFLIGTIRFYIQSDRNSKTALANSLAFTSEVLRETDPGKAFRVAAKAHGIRKDNEQASDALFKAAYQSEKGFLLWRKRLGDTGDSIAVSPNGQRVAVGMGDGKVHIFDPKGNLQGLLEHGSMIDTLAFKPDLPSGLLVATEDQTLLYPLDDRGLPEVEKAESLPRLSRVREARFSPDGGFLLLGCEDGKTRIHFLDGAPPIPLQGGSVIALSPDGAIIAVADGEEVILYDQYGAEKERRSGFTDDIQALAISPDNNLLAVAFGHDRIQLIDREENAITDLQGHTMRIYSLEFSPDGRYLASASDDSRALVWDREGKIVKTLHHPSIPGTEVQGPGRMSESNNLDQAVFFPAGDRVATVLLDGSVAVWFLGYEFRPSKRFPSNVNTTTFSRDGRMIISACADGSVHVNESFGSRNILTLQVLQEQGVEYAAFTPDDRGFIACDEAGMLSRFDMNGTRIWRVKAHDDEVQSCVWSPDGAIILTAGFDGKAKLWRPDGKHIRTIAPHLEAGAERLPKYWSAQFSPDGKTLVTASDDVFAGQWKDGFAAQWKIDGTLLRRFDHGSQVLTAQSDATGKHLLTVGGGNSGEAKIWDRRGNLLARLVHPELDIPNDGALSSDGRRIATVTMEGFLRIWNSSGKKLLEFQTGDGWIDHVAWSPDDRFVVTSGEGYVRVWPAREAQLIEDMKKLGLPPLSDGYRAGLGL</sequence>
<dbReference type="InterPro" id="IPR001680">
    <property type="entry name" value="WD40_rpt"/>
</dbReference>
<dbReference type="PROSITE" id="PS50082">
    <property type="entry name" value="WD_REPEATS_2"/>
    <property type="match status" value="2"/>
</dbReference>
<dbReference type="Pfam" id="PF00400">
    <property type="entry name" value="WD40"/>
    <property type="match status" value="5"/>
</dbReference>